<dbReference type="EMBL" id="BMCP01000001">
    <property type="protein sequence ID" value="GGE31950.1"/>
    <property type="molecule type" value="Genomic_DNA"/>
</dbReference>
<organism evidence="1 2">
    <name type="scientific">Agaricicola taiwanensis</name>
    <dbReference type="NCBI Taxonomy" id="591372"/>
    <lineage>
        <taxon>Bacteria</taxon>
        <taxon>Pseudomonadati</taxon>
        <taxon>Pseudomonadota</taxon>
        <taxon>Alphaproteobacteria</taxon>
        <taxon>Rhodobacterales</taxon>
        <taxon>Paracoccaceae</taxon>
        <taxon>Agaricicola</taxon>
    </lineage>
</organism>
<evidence type="ECO:0000313" key="2">
    <source>
        <dbReference type="Proteomes" id="UP000602745"/>
    </source>
</evidence>
<proteinExistence type="predicted"/>
<dbReference type="AlphaFoldDB" id="A0A8J2YCW3"/>
<dbReference type="RefSeq" id="WP_188408254.1">
    <property type="nucleotide sequence ID" value="NZ_BMCP01000001.1"/>
</dbReference>
<dbReference type="Proteomes" id="UP000602745">
    <property type="component" value="Unassembled WGS sequence"/>
</dbReference>
<evidence type="ECO:0000313" key="1">
    <source>
        <dbReference type="EMBL" id="GGE31950.1"/>
    </source>
</evidence>
<reference evidence="1" key="1">
    <citation type="journal article" date="2014" name="Int. J. Syst. Evol. Microbiol.">
        <title>Complete genome sequence of Corynebacterium casei LMG S-19264T (=DSM 44701T), isolated from a smear-ripened cheese.</title>
        <authorList>
            <consortium name="US DOE Joint Genome Institute (JGI-PGF)"/>
            <person name="Walter F."/>
            <person name="Albersmeier A."/>
            <person name="Kalinowski J."/>
            <person name="Ruckert C."/>
        </authorList>
    </citation>
    <scope>NUCLEOTIDE SEQUENCE</scope>
    <source>
        <strain evidence="1">CCM 7684</strain>
    </source>
</reference>
<comment type="caution">
    <text evidence="1">The sequence shown here is derived from an EMBL/GenBank/DDBJ whole genome shotgun (WGS) entry which is preliminary data.</text>
</comment>
<gene>
    <name evidence="1" type="ORF">GCM10007276_06470</name>
</gene>
<protein>
    <submittedName>
        <fullName evidence="1">Uncharacterized protein</fullName>
    </submittedName>
</protein>
<accession>A0A8J2YCW3</accession>
<reference evidence="1" key="2">
    <citation type="submission" date="2020-09" db="EMBL/GenBank/DDBJ databases">
        <authorList>
            <person name="Sun Q."/>
            <person name="Sedlacek I."/>
        </authorList>
    </citation>
    <scope>NUCLEOTIDE SEQUENCE</scope>
    <source>
        <strain evidence="1">CCM 7684</strain>
    </source>
</reference>
<name>A0A8J2YCW3_9RHOB</name>
<keyword evidence="2" id="KW-1185">Reference proteome</keyword>
<sequence>MNDLKNLVQTAFALHGIDRPEARFEEIAIETNRLLSGLASIQIPLDYYDEPSNYAALMRKEADRG</sequence>